<organism evidence="1 2">
    <name type="scientific">Sphingomonas tagetis</name>
    <dbReference type="NCBI Taxonomy" id="2949092"/>
    <lineage>
        <taxon>Bacteria</taxon>
        <taxon>Pseudomonadati</taxon>
        <taxon>Pseudomonadota</taxon>
        <taxon>Alphaproteobacteria</taxon>
        <taxon>Sphingomonadales</taxon>
        <taxon>Sphingomonadaceae</taxon>
        <taxon>Sphingomonas</taxon>
    </lineage>
</organism>
<accession>A0A9X2HQC9</accession>
<name>A0A9X2HQC9_9SPHN</name>
<proteinExistence type="predicted"/>
<evidence type="ECO:0000313" key="1">
    <source>
        <dbReference type="EMBL" id="MCP3731689.1"/>
    </source>
</evidence>
<dbReference type="RefSeq" id="WP_254294500.1">
    <property type="nucleotide sequence ID" value="NZ_JAMLDX010000012.1"/>
</dbReference>
<reference evidence="1" key="1">
    <citation type="submission" date="2022-05" db="EMBL/GenBank/DDBJ databases">
        <title>Sphingomonas sp. strain MG17 Genome sequencing and assembly.</title>
        <authorList>
            <person name="Kim I."/>
        </authorList>
    </citation>
    <scope>NUCLEOTIDE SEQUENCE</scope>
    <source>
        <strain evidence="1">MG17</strain>
    </source>
</reference>
<keyword evidence="2" id="KW-1185">Reference proteome</keyword>
<dbReference type="EMBL" id="JAMLDX010000012">
    <property type="protein sequence ID" value="MCP3731689.1"/>
    <property type="molecule type" value="Genomic_DNA"/>
</dbReference>
<evidence type="ECO:0000313" key="2">
    <source>
        <dbReference type="Proteomes" id="UP001139451"/>
    </source>
</evidence>
<protein>
    <submittedName>
        <fullName evidence="1">Uncharacterized protein</fullName>
    </submittedName>
</protein>
<dbReference type="AlphaFoldDB" id="A0A9X2HQC9"/>
<dbReference type="Proteomes" id="UP001139451">
    <property type="component" value="Unassembled WGS sequence"/>
</dbReference>
<comment type="caution">
    <text evidence="1">The sequence shown here is derived from an EMBL/GenBank/DDBJ whole genome shotgun (WGS) entry which is preliminary data.</text>
</comment>
<gene>
    <name evidence="1" type="ORF">M9978_14775</name>
</gene>
<sequence length="45" mass="5057">MELPRTCDAIGVVLRDAFERDLGLPDDMLLLLRKINGRPATSRDC</sequence>